<accession>A0A9I9E7N8</accession>
<name>A0A9I9E7N8_CUCME</name>
<organism evidence="1">
    <name type="scientific">Cucumis melo</name>
    <name type="common">Muskmelon</name>
    <dbReference type="NCBI Taxonomy" id="3656"/>
    <lineage>
        <taxon>Eukaryota</taxon>
        <taxon>Viridiplantae</taxon>
        <taxon>Streptophyta</taxon>
        <taxon>Embryophyta</taxon>
        <taxon>Tracheophyta</taxon>
        <taxon>Spermatophyta</taxon>
        <taxon>Magnoliopsida</taxon>
        <taxon>eudicotyledons</taxon>
        <taxon>Gunneridae</taxon>
        <taxon>Pentapetalae</taxon>
        <taxon>rosids</taxon>
        <taxon>fabids</taxon>
        <taxon>Cucurbitales</taxon>
        <taxon>Cucurbitaceae</taxon>
        <taxon>Benincaseae</taxon>
        <taxon>Cucumis</taxon>
    </lineage>
</organism>
<sequence>MSAVLHLYHLAAHFLHLIDVQRRSTVAGFLRWKLPLTVSILRKSSEKGWGFLPPLVSTKLKAERTKERLKQLMDKVILVVEKRRPQRVIRRVNSMQW</sequence>
<protein>
    <submittedName>
        <fullName evidence="1">Uncharacterized protein</fullName>
    </submittedName>
</protein>
<evidence type="ECO:0000313" key="1">
    <source>
        <dbReference type="EnsemblPlants" id="MELO3C029930.2.1"/>
    </source>
</evidence>
<dbReference type="Gramene" id="MELO3C029930.2.1">
    <property type="protein sequence ID" value="MELO3C029930.2.1"/>
    <property type="gene ID" value="MELO3C029930.2"/>
</dbReference>
<dbReference type="AlphaFoldDB" id="A0A9I9E7N8"/>
<proteinExistence type="predicted"/>
<reference evidence="1" key="1">
    <citation type="submission" date="2023-03" db="UniProtKB">
        <authorList>
            <consortium name="EnsemblPlants"/>
        </authorList>
    </citation>
    <scope>IDENTIFICATION</scope>
</reference>
<dbReference type="EnsemblPlants" id="MELO3C029930.2.1">
    <property type="protein sequence ID" value="MELO3C029930.2.1"/>
    <property type="gene ID" value="MELO3C029930.2"/>
</dbReference>